<keyword evidence="2" id="KW-0812">Transmembrane</keyword>
<feature type="region of interest" description="Disordered" evidence="1">
    <location>
        <begin position="177"/>
        <end position="203"/>
    </location>
</feature>
<dbReference type="Proteomes" id="UP001201262">
    <property type="component" value="Unassembled WGS sequence"/>
</dbReference>
<comment type="caution">
    <text evidence="4">The sequence shown here is derived from an EMBL/GenBank/DDBJ whole genome shotgun (WGS) entry which is preliminary data.</text>
</comment>
<accession>A0AAD4L5I7</accession>
<dbReference type="EMBL" id="JAJTJA010000001">
    <property type="protein sequence ID" value="KAH8705481.1"/>
    <property type="molecule type" value="Genomic_DNA"/>
</dbReference>
<feature type="compositionally biased region" description="Low complexity" evidence="1">
    <location>
        <begin position="179"/>
        <end position="203"/>
    </location>
</feature>
<proteinExistence type="predicted"/>
<keyword evidence="5" id="KW-1185">Reference proteome</keyword>
<feature type="region of interest" description="Disordered" evidence="1">
    <location>
        <begin position="239"/>
        <end position="288"/>
    </location>
</feature>
<organism evidence="4 5">
    <name type="scientific">Talaromyces proteolyticus</name>
    <dbReference type="NCBI Taxonomy" id="1131652"/>
    <lineage>
        <taxon>Eukaryota</taxon>
        <taxon>Fungi</taxon>
        <taxon>Dikarya</taxon>
        <taxon>Ascomycota</taxon>
        <taxon>Pezizomycotina</taxon>
        <taxon>Eurotiomycetes</taxon>
        <taxon>Eurotiomycetidae</taxon>
        <taxon>Eurotiales</taxon>
        <taxon>Trichocomaceae</taxon>
        <taxon>Talaromyces</taxon>
        <taxon>Talaromyces sect. Bacilispori</taxon>
    </lineage>
</organism>
<evidence type="ECO:0000313" key="5">
    <source>
        <dbReference type="Proteomes" id="UP001201262"/>
    </source>
</evidence>
<name>A0AAD4L5I7_9EURO</name>
<keyword evidence="3" id="KW-0732">Signal</keyword>
<evidence type="ECO:0000256" key="1">
    <source>
        <dbReference type="SAM" id="MobiDB-lite"/>
    </source>
</evidence>
<evidence type="ECO:0000256" key="2">
    <source>
        <dbReference type="SAM" id="Phobius"/>
    </source>
</evidence>
<feature type="chain" id="PRO_5042015316" description="Mid2 domain-containing protein" evidence="3">
    <location>
        <begin position="23"/>
        <end position="288"/>
    </location>
</feature>
<feature type="transmembrane region" description="Helical" evidence="2">
    <location>
        <begin position="207"/>
        <end position="231"/>
    </location>
</feature>
<keyword evidence="2" id="KW-0472">Membrane</keyword>
<keyword evidence="2" id="KW-1133">Transmembrane helix</keyword>
<evidence type="ECO:0000313" key="4">
    <source>
        <dbReference type="EMBL" id="KAH8705481.1"/>
    </source>
</evidence>
<reference evidence="4" key="1">
    <citation type="submission" date="2021-12" db="EMBL/GenBank/DDBJ databases">
        <title>Convergent genome expansion in fungi linked to evolution of root-endophyte symbiosis.</title>
        <authorList>
            <consortium name="DOE Joint Genome Institute"/>
            <person name="Ke Y.-H."/>
            <person name="Bonito G."/>
            <person name="Liao H.-L."/>
            <person name="Looney B."/>
            <person name="Rojas-Flechas A."/>
            <person name="Nash J."/>
            <person name="Hameed K."/>
            <person name="Schadt C."/>
            <person name="Martin F."/>
            <person name="Crous P.W."/>
            <person name="Miettinen O."/>
            <person name="Magnuson J.K."/>
            <person name="Labbe J."/>
            <person name="Jacobson D."/>
            <person name="Doktycz M.J."/>
            <person name="Veneault-Fourrey C."/>
            <person name="Kuo A."/>
            <person name="Mondo S."/>
            <person name="Calhoun S."/>
            <person name="Riley R."/>
            <person name="Ohm R."/>
            <person name="LaButti K."/>
            <person name="Andreopoulos B."/>
            <person name="Pangilinan J."/>
            <person name="Nolan M."/>
            <person name="Tritt A."/>
            <person name="Clum A."/>
            <person name="Lipzen A."/>
            <person name="Daum C."/>
            <person name="Barry K."/>
            <person name="Grigoriev I.V."/>
            <person name="Vilgalys R."/>
        </authorList>
    </citation>
    <scope>NUCLEOTIDE SEQUENCE</scope>
    <source>
        <strain evidence="4">PMI_201</strain>
    </source>
</reference>
<feature type="compositionally biased region" description="Basic and acidic residues" evidence="1">
    <location>
        <begin position="271"/>
        <end position="288"/>
    </location>
</feature>
<evidence type="ECO:0000256" key="3">
    <source>
        <dbReference type="SAM" id="SignalP"/>
    </source>
</evidence>
<evidence type="ECO:0008006" key="6">
    <source>
        <dbReference type="Google" id="ProtNLM"/>
    </source>
</evidence>
<sequence length="288" mass="30435">MAPHRSLLTVVTVALMMPIIMGTATQSVEVDILFPGLNEENLHYLEGSVINADTSATTIQIDCRSSVTELCVSSGYVLPQTLTNAPSSQAIYYDITSFFNRTIYIVTGALDCNITSSTEGASCFASTSTWYSSGLKSNSSAWSTGVTISSDNLKYNTLTVASGLEKLRTTTTSALPGQTMAATSSPTAAAATNTSIPSSEHSSSSKAWIAGPVVGGVVGLGLVAAVLFWYISRRHKKTADPAELYPEEEKSEVPGHDANLPVANAHAGELAAKRLSELPDQNRPHEMP</sequence>
<dbReference type="RefSeq" id="XP_046078102.1">
    <property type="nucleotide sequence ID" value="XM_046213475.1"/>
</dbReference>
<protein>
    <recommendedName>
        <fullName evidence="6">Mid2 domain-containing protein</fullName>
    </recommendedName>
</protein>
<dbReference type="GeneID" id="70243762"/>
<feature type="signal peptide" evidence="3">
    <location>
        <begin position="1"/>
        <end position="22"/>
    </location>
</feature>
<dbReference type="AlphaFoldDB" id="A0AAD4L5I7"/>
<gene>
    <name evidence="4" type="ORF">BGW36DRAFT_353887</name>
</gene>